<dbReference type="PROSITE" id="PS50109">
    <property type="entry name" value="HIS_KIN"/>
    <property type="match status" value="1"/>
</dbReference>
<evidence type="ECO:0000259" key="9">
    <source>
        <dbReference type="PROSITE" id="PS50109"/>
    </source>
</evidence>
<evidence type="ECO:0000256" key="5">
    <source>
        <dbReference type="ARBA" id="ARBA00022777"/>
    </source>
</evidence>
<dbReference type="PANTHER" id="PTHR43047">
    <property type="entry name" value="TWO-COMPONENT HISTIDINE PROTEIN KINASE"/>
    <property type="match status" value="1"/>
</dbReference>
<dbReference type="PANTHER" id="PTHR43047:SF72">
    <property type="entry name" value="OSMOSENSING HISTIDINE PROTEIN KINASE SLN1"/>
    <property type="match status" value="1"/>
</dbReference>
<dbReference type="EMBL" id="CP036432">
    <property type="protein sequence ID" value="QDV88896.1"/>
    <property type="molecule type" value="Genomic_DNA"/>
</dbReference>
<feature type="domain" description="Histidine kinase" evidence="9">
    <location>
        <begin position="434"/>
        <end position="654"/>
    </location>
</feature>
<dbReference type="Proteomes" id="UP000318081">
    <property type="component" value="Chromosome"/>
</dbReference>
<comment type="catalytic activity">
    <reaction evidence="1">
        <text>ATP + protein L-histidine = ADP + protein N-phospho-L-histidine.</text>
        <dbReference type="EC" id="2.7.13.3"/>
    </reaction>
</comment>
<dbReference type="Pfam" id="PF00072">
    <property type="entry name" value="Response_reg"/>
    <property type="match status" value="1"/>
</dbReference>
<dbReference type="PROSITE" id="PS50110">
    <property type="entry name" value="RESPONSE_REGULATORY"/>
    <property type="match status" value="1"/>
</dbReference>
<dbReference type="Gene3D" id="1.10.287.130">
    <property type="match status" value="1"/>
</dbReference>
<evidence type="ECO:0000256" key="6">
    <source>
        <dbReference type="PROSITE-ProRule" id="PRU00169"/>
    </source>
</evidence>
<dbReference type="InterPro" id="IPR058544">
    <property type="entry name" value="ETR1_N"/>
</dbReference>
<dbReference type="InterPro" id="IPR013655">
    <property type="entry name" value="PAS_fold_3"/>
</dbReference>
<dbReference type="InterPro" id="IPR004358">
    <property type="entry name" value="Sig_transdc_His_kin-like_C"/>
</dbReference>
<dbReference type="GO" id="GO:0004673">
    <property type="term" value="F:protein histidine kinase activity"/>
    <property type="evidence" value="ECO:0007669"/>
    <property type="project" value="UniProtKB-EC"/>
</dbReference>
<feature type="domain" description="PAS" evidence="11">
    <location>
        <begin position="283"/>
        <end position="335"/>
    </location>
</feature>
<keyword evidence="8" id="KW-1133">Transmembrane helix</keyword>
<evidence type="ECO:0000259" key="10">
    <source>
        <dbReference type="PROSITE" id="PS50110"/>
    </source>
</evidence>
<evidence type="ECO:0000256" key="7">
    <source>
        <dbReference type="SAM" id="Coils"/>
    </source>
</evidence>
<keyword evidence="3 6" id="KW-0597">Phosphoprotein</keyword>
<dbReference type="PROSITE" id="PS50112">
    <property type="entry name" value="PAS"/>
    <property type="match status" value="1"/>
</dbReference>
<dbReference type="Gene3D" id="3.40.50.2300">
    <property type="match status" value="1"/>
</dbReference>
<organism evidence="13 14">
    <name type="scientific">Stieleria magnilauensis</name>
    <dbReference type="NCBI Taxonomy" id="2527963"/>
    <lineage>
        <taxon>Bacteria</taxon>
        <taxon>Pseudomonadati</taxon>
        <taxon>Planctomycetota</taxon>
        <taxon>Planctomycetia</taxon>
        <taxon>Pirellulales</taxon>
        <taxon>Pirellulaceae</taxon>
        <taxon>Stieleria</taxon>
    </lineage>
</organism>
<feature type="transmembrane region" description="Helical" evidence="8">
    <location>
        <begin position="26"/>
        <end position="52"/>
    </location>
</feature>
<dbReference type="SMART" id="SM00448">
    <property type="entry name" value="REC"/>
    <property type="match status" value="1"/>
</dbReference>
<dbReference type="SMART" id="SM00387">
    <property type="entry name" value="HATPase_c"/>
    <property type="match status" value="1"/>
</dbReference>
<evidence type="ECO:0000256" key="1">
    <source>
        <dbReference type="ARBA" id="ARBA00000085"/>
    </source>
</evidence>
<keyword evidence="4 13" id="KW-0808">Transferase</keyword>
<evidence type="ECO:0000256" key="2">
    <source>
        <dbReference type="ARBA" id="ARBA00012438"/>
    </source>
</evidence>
<dbReference type="CDD" id="cd00130">
    <property type="entry name" value="PAS"/>
    <property type="match status" value="1"/>
</dbReference>
<dbReference type="InterPro" id="IPR005467">
    <property type="entry name" value="His_kinase_dom"/>
</dbReference>
<dbReference type="InterPro" id="IPR000700">
    <property type="entry name" value="PAS-assoc_C"/>
</dbReference>
<evidence type="ECO:0000313" key="14">
    <source>
        <dbReference type="Proteomes" id="UP000318081"/>
    </source>
</evidence>
<sequence>MGDLIGKFWDTSDFPARWSCGNWSEFLGWLHIISDLATFGAYFAIPVVLVYFARRRDDFPFTKLFWLFAAFISACGLVHLIEAIIFWYPIHRVSGLMKFITATVSWGTVIILIQHMPRILRLPSIVATNERLKLEIRQREETQRELQQAKARYVALLSGTRSIVWTSDPEGNFSTPQVSWERYTGQSWSEHRRFGWIDAIHPDDRPSLKRRWQAALDSGNKYQASGRIWHRDSQSYRTFAAEAVAIKNDDGSIREWVGTIGDMEEQHQAETNLGVIQSELARKNRELELIYKAAPVGMSVIDRELRFLRVNERLANINGRSRDDHIGSRLDEILHGLNDQVEPICHRVFETGRPVLNVEIVGKTPASKKERTWLASYYPLELPQENGSTDDHRVTAVSSIVQDITERKEQEQRLRESEQIALAANQAKSEFLANMSHEIRTPMAAILGYADVLLGHLKDPDNRNCVLIMKKNGQFLLELINDILDLSRIEAGKLNMEVEECPLPQMVADIQSLMLVRAEEKEIKFEVEFDGKVPRTIKTDPIRLRQVLINLIGNAIKFTDEGEVRLRVKFVEGSNPPVVEFAVVDTGIGMSEEQIDRLFRPFSQGDSSVTRRYGGSGLGLAISQRLVQMLQGEMDLSSAVGQGSTFFVRLPTASFAEIDLVKPDLVRRDTESKSRSAAPKELACRVLVVDDRRDVRHISQHFLEKAGATVATAEDGRQGYDAAVQARDSGEPFDVIVMDMQMPNLDGLQATAMLRSVGIDWPVIALTADAMKGDRDRCLNGGCDDYLAKPIDQAKLVAMVAHYSQDISIEQLRQKRTARAAKLRAHLESGQD</sequence>
<dbReference type="InterPro" id="IPR013656">
    <property type="entry name" value="PAS_4"/>
</dbReference>
<protein>
    <recommendedName>
        <fullName evidence="2">histidine kinase</fullName>
        <ecNumber evidence="2">2.7.13.3</ecNumber>
    </recommendedName>
</protein>
<keyword evidence="5 13" id="KW-0418">Kinase</keyword>
<dbReference type="NCBIfam" id="TIGR00229">
    <property type="entry name" value="sensory_box"/>
    <property type="match status" value="1"/>
</dbReference>
<dbReference type="InterPro" id="IPR036097">
    <property type="entry name" value="HisK_dim/P_sf"/>
</dbReference>
<accession>A0ABX5Y5V6</accession>
<dbReference type="RefSeq" id="WP_145221730.1">
    <property type="nucleotide sequence ID" value="NZ_CP036432.1"/>
</dbReference>
<dbReference type="SMART" id="SM00388">
    <property type="entry name" value="HisKA"/>
    <property type="match status" value="1"/>
</dbReference>
<dbReference type="CDD" id="cd16922">
    <property type="entry name" value="HATPase_EvgS-ArcB-TorS-like"/>
    <property type="match status" value="1"/>
</dbReference>
<feature type="domain" description="PAC" evidence="12">
    <location>
        <begin position="222"/>
        <end position="275"/>
    </location>
</feature>
<evidence type="ECO:0000256" key="8">
    <source>
        <dbReference type="SAM" id="Phobius"/>
    </source>
</evidence>
<dbReference type="Pfam" id="PF08448">
    <property type="entry name" value="PAS_4"/>
    <property type="match status" value="1"/>
</dbReference>
<dbReference type="Pfam" id="PF02518">
    <property type="entry name" value="HATPase_c"/>
    <property type="match status" value="1"/>
</dbReference>
<dbReference type="Pfam" id="PF25487">
    <property type="entry name" value="ETR1_N"/>
    <property type="match status" value="1"/>
</dbReference>
<dbReference type="Pfam" id="PF08447">
    <property type="entry name" value="PAS_3"/>
    <property type="match status" value="1"/>
</dbReference>
<dbReference type="SUPFAM" id="SSF55785">
    <property type="entry name" value="PYP-like sensor domain (PAS domain)"/>
    <property type="match status" value="2"/>
</dbReference>
<keyword evidence="8" id="KW-0812">Transmembrane</keyword>
<dbReference type="InterPro" id="IPR011006">
    <property type="entry name" value="CheY-like_superfamily"/>
</dbReference>
<dbReference type="CDD" id="cd17546">
    <property type="entry name" value="REC_hyHK_CKI1_RcsC-like"/>
    <property type="match status" value="1"/>
</dbReference>
<keyword evidence="8" id="KW-0472">Membrane</keyword>
<dbReference type="SUPFAM" id="SSF52172">
    <property type="entry name" value="CheY-like"/>
    <property type="match status" value="1"/>
</dbReference>
<feature type="transmembrane region" description="Helical" evidence="8">
    <location>
        <begin position="64"/>
        <end position="90"/>
    </location>
</feature>
<name>A0ABX5Y5V6_9BACT</name>
<evidence type="ECO:0000256" key="3">
    <source>
        <dbReference type="ARBA" id="ARBA00022553"/>
    </source>
</evidence>
<evidence type="ECO:0000259" key="11">
    <source>
        <dbReference type="PROSITE" id="PS50112"/>
    </source>
</evidence>
<evidence type="ECO:0000256" key="4">
    <source>
        <dbReference type="ARBA" id="ARBA00022679"/>
    </source>
</evidence>
<dbReference type="PRINTS" id="PR00344">
    <property type="entry name" value="BCTRLSENSOR"/>
</dbReference>
<keyword evidence="7" id="KW-0175">Coiled coil</keyword>
<dbReference type="SMART" id="SM00091">
    <property type="entry name" value="PAS"/>
    <property type="match status" value="2"/>
</dbReference>
<dbReference type="InterPro" id="IPR001789">
    <property type="entry name" value="Sig_transdc_resp-reg_receiver"/>
</dbReference>
<dbReference type="EC" id="2.7.13.3" evidence="2"/>
<dbReference type="InterPro" id="IPR003594">
    <property type="entry name" value="HATPase_dom"/>
</dbReference>
<dbReference type="InterPro" id="IPR000014">
    <property type="entry name" value="PAS"/>
</dbReference>
<evidence type="ECO:0000313" key="13">
    <source>
        <dbReference type="EMBL" id="QDV88896.1"/>
    </source>
</evidence>
<feature type="domain" description="Response regulatory" evidence="10">
    <location>
        <begin position="685"/>
        <end position="804"/>
    </location>
</feature>
<dbReference type="PROSITE" id="PS50113">
    <property type="entry name" value="PAC"/>
    <property type="match status" value="1"/>
</dbReference>
<evidence type="ECO:0000259" key="12">
    <source>
        <dbReference type="PROSITE" id="PS50113"/>
    </source>
</evidence>
<dbReference type="SUPFAM" id="SSF55874">
    <property type="entry name" value="ATPase domain of HSP90 chaperone/DNA topoisomerase II/histidine kinase"/>
    <property type="match status" value="1"/>
</dbReference>
<dbReference type="InterPro" id="IPR003661">
    <property type="entry name" value="HisK_dim/P_dom"/>
</dbReference>
<feature type="coiled-coil region" evidence="7">
    <location>
        <begin position="125"/>
        <end position="159"/>
    </location>
</feature>
<dbReference type="Gene3D" id="3.30.450.20">
    <property type="entry name" value="PAS domain"/>
    <property type="match status" value="2"/>
</dbReference>
<dbReference type="InterPro" id="IPR035965">
    <property type="entry name" value="PAS-like_dom_sf"/>
</dbReference>
<keyword evidence="14" id="KW-1185">Reference proteome</keyword>
<dbReference type="Gene3D" id="3.30.565.10">
    <property type="entry name" value="Histidine kinase-like ATPase, C-terminal domain"/>
    <property type="match status" value="1"/>
</dbReference>
<proteinExistence type="predicted"/>
<reference evidence="13 14" key="1">
    <citation type="submission" date="2019-02" db="EMBL/GenBank/DDBJ databases">
        <title>Deep-cultivation of Planctomycetes and their phenomic and genomic characterization uncovers novel biology.</title>
        <authorList>
            <person name="Wiegand S."/>
            <person name="Jogler M."/>
            <person name="Boedeker C."/>
            <person name="Pinto D."/>
            <person name="Vollmers J."/>
            <person name="Rivas-Marin E."/>
            <person name="Kohn T."/>
            <person name="Peeters S.H."/>
            <person name="Heuer A."/>
            <person name="Rast P."/>
            <person name="Oberbeckmann S."/>
            <person name="Bunk B."/>
            <person name="Jeske O."/>
            <person name="Meyerdierks A."/>
            <person name="Storesund J.E."/>
            <person name="Kallscheuer N."/>
            <person name="Luecker S."/>
            <person name="Lage O.M."/>
            <person name="Pohl T."/>
            <person name="Merkel B.J."/>
            <person name="Hornburger P."/>
            <person name="Mueller R.-W."/>
            <person name="Bruemmer F."/>
            <person name="Labrenz M."/>
            <person name="Spormann A.M."/>
            <person name="Op den Camp H."/>
            <person name="Overmann J."/>
            <person name="Amann R."/>
            <person name="Jetten M.S.M."/>
            <person name="Mascher T."/>
            <person name="Medema M.H."/>
            <person name="Devos D.P."/>
            <person name="Kaster A.-K."/>
            <person name="Ovreas L."/>
            <person name="Rohde M."/>
            <person name="Galperin M.Y."/>
            <person name="Jogler C."/>
        </authorList>
    </citation>
    <scope>NUCLEOTIDE SEQUENCE [LARGE SCALE GENOMIC DNA]</scope>
    <source>
        <strain evidence="13 14">TBK1r</strain>
    </source>
</reference>
<feature type="modified residue" description="4-aspartylphosphate" evidence="6">
    <location>
        <position position="739"/>
    </location>
</feature>
<dbReference type="InterPro" id="IPR036890">
    <property type="entry name" value="HATPase_C_sf"/>
</dbReference>
<gene>
    <name evidence="13" type="primary">luxQ_6</name>
    <name evidence="13" type="ORF">TBK1r_79310</name>
</gene>
<dbReference type="CDD" id="cd00082">
    <property type="entry name" value="HisKA"/>
    <property type="match status" value="1"/>
</dbReference>
<dbReference type="Pfam" id="PF00512">
    <property type="entry name" value="HisKA"/>
    <property type="match status" value="1"/>
</dbReference>
<dbReference type="SUPFAM" id="SSF47384">
    <property type="entry name" value="Homodimeric domain of signal transducing histidine kinase"/>
    <property type="match status" value="1"/>
</dbReference>